<dbReference type="InParanoid" id="A0A0C3HQM2"/>
<gene>
    <name evidence="2" type="ORF">OIDMADRAFT_51131</name>
</gene>
<dbReference type="Proteomes" id="UP000054321">
    <property type="component" value="Unassembled WGS sequence"/>
</dbReference>
<feature type="coiled-coil region" evidence="1">
    <location>
        <begin position="38"/>
        <end position="65"/>
    </location>
</feature>
<protein>
    <submittedName>
        <fullName evidence="2">Uncharacterized protein</fullName>
    </submittedName>
</protein>
<evidence type="ECO:0000313" key="3">
    <source>
        <dbReference type="Proteomes" id="UP000054321"/>
    </source>
</evidence>
<sequence>MNGGRILGIYQLAQSKLSKCAQADDHNLLIVVGHLNLLDSLFTRLLDLGDEMQRLDQELIALKMKEDGCDTICNPVLAIDNRGALSSNEEVSIQSADLSIIVEELETEGEDSERLGVLPELQSQFSPLATRPCLVKQERRQVVAGSCNDYNNARVSSDQRQNCEEMGVSTDTFNLRGVLASIALDQFFEAEGFVFNK</sequence>
<dbReference type="HOGENOM" id="CLU_1384519_0_0_1"/>
<evidence type="ECO:0000256" key="1">
    <source>
        <dbReference type="SAM" id="Coils"/>
    </source>
</evidence>
<reference evidence="3" key="2">
    <citation type="submission" date="2015-01" db="EMBL/GenBank/DDBJ databases">
        <title>Evolutionary Origins and Diversification of the Mycorrhizal Mutualists.</title>
        <authorList>
            <consortium name="DOE Joint Genome Institute"/>
            <consortium name="Mycorrhizal Genomics Consortium"/>
            <person name="Kohler A."/>
            <person name="Kuo A."/>
            <person name="Nagy L.G."/>
            <person name="Floudas D."/>
            <person name="Copeland A."/>
            <person name="Barry K.W."/>
            <person name="Cichocki N."/>
            <person name="Veneault-Fourrey C."/>
            <person name="LaButti K."/>
            <person name="Lindquist E.A."/>
            <person name="Lipzen A."/>
            <person name="Lundell T."/>
            <person name="Morin E."/>
            <person name="Murat C."/>
            <person name="Riley R."/>
            <person name="Ohm R."/>
            <person name="Sun H."/>
            <person name="Tunlid A."/>
            <person name="Henrissat B."/>
            <person name="Grigoriev I.V."/>
            <person name="Hibbett D.S."/>
            <person name="Martin F."/>
        </authorList>
    </citation>
    <scope>NUCLEOTIDE SEQUENCE [LARGE SCALE GENOMIC DNA]</scope>
    <source>
        <strain evidence="3">Zn</strain>
    </source>
</reference>
<reference evidence="2 3" key="1">
    <citation type="submission" date="2014-04" db="EMBL/GenBank/DDBJ databases">
        <authorList>
            <consortium name="DOE Joint Genome Institute"/>
            <person name="Kuo A."/>
            <person name="Martino E."/>
            <person name="Perotto S."/>
            <person name="Kohler A."/>
            <person name="Nagy L.G."/>
            <person name="Floudas D."/>
            <person name="Copeland A."/>
            <person name="Barry K.W."/>
            <person name="Cichocki N."/>
            <person name="Veneault-Fourrey C."/>
            <person name="LaButti K."/>
            <person name="Lindquist E.A."/>
            <person name="Lipzen A."/>
            <person name="Lundell T."/>
            <person name="Morin E."/>
            <person name="Murat C."/>
            <person name="Sun H."/>
            <person name="Tunlid A."/>
            <person name="Henrissat B."/>
            <person name="Grigoriev I.V."/>
            <person name="Hibbett D.S."/>
            <person name="Martin F."/>
            <person name="Nordberg H.P."/>
            <person name="Cantor M.N."/>
            <person name="Hua S.X."/>
        </authorList>
    </citation>
    <scope>NUCLEOTIDE SEQUENCE [LARGE SCALE GENOMIC DNA]</scope>
    <source>
        <strain evidence="2 3">Zn</strain>
    </source>
</reference>
<dbReference type="AlphaFoldDB" id="A0A0C3HQM2"/>
<accession>A0A0C3HQM2</accession>
<name>A0A0C3HQM2_OIDMZ</name>
<evidence type="ECO:0000313" key="2">
    <source>
        <dbReference type="EMBL" id="KIN05320.1"/>
    </source>
</evidence>
<keyword evidence="3" id="KW-1185">Reference proteome</keyword>
<proteinExistence type="predicted"/>
<dbReference type="EMBL" id="KN832872">
    <property type="protein sequence ID" value="KIN05320.1"/>
    <property type="molecule type" value="Genomic_DNA"/>
</dbReference>
<organism evidence="2 3">
    <name type="scientific">Oidiodendron maius (strain Zn)</name>
    <dbReference type="NCBI Taxonomy" id="913774"/>
    <lineage>
        <taxon>Eukaryota</taxon>
        <taxon>Fungi</taxon>
        <taxon>Dikarya</taxon>
        <taxon>Ascomycota</taxon>
        <taxon>Pezizomycotina</taxon>
        <taxon>Leotiomycetes</taxon>
        <taxon>Leotiomycetes incertae sedis</taxon>
        <taxon>Myxotrichaceae</taxon>
        <taxon>Oidiodendron</taxon>
    </lineage>
</organism>
<keyword evidence="1" id="KW-0175">Coiled coil</keyword>